<dbReference type="Proteomes" id="UP000694867">
    <property type="component" value="Unplaced"/>
</dbReference>
<evidence type="ECO:0000256" key="7">
    <source>
        <dbReference type="ARBA" id="ARBA00022553"/>
    </source>
</evidence>
<dbReference type="PANTHER" id="PTHR34930">
    <property type="entry name" value="GEO05313P1"/>
    <property type="match status" value="1"/>
</dbReference>
<keyword evidence="7" id="KW-0597">Phosphoprotein</keyword>
<evidence type="ECO:0000256" key="10">
    <source>
        <dbReference type="SAM" id="MobiDB-lite"/>
    </source>
</evidence>
<accession>A0AAJ6QRK4</accession>
<organism evidence="11 12">
    <name type="scientific">Galendromus occidentalis</name>
    <name type="common">western predatory mite</name>
    <dbReference type="NCBI Taxonomy" id="34638"/>
    <lineage>
        <taxon>Eukaryota</taxon>
        <taxon>Metazoa</taxon>
        <taxon>Ecdysozoa</taxon>
        <taxon>Arthropoda</taxon>
        <taxon>Chelicerata</taxon>
        <taxon>Arachnida</taxon>
        <taxon>Acari</taxon>
        <taxon>Parasitiformes</taxon>
        <taxon>Mesostigmata</taxon>
        <taxon>Gamasina</taxon>
        <taxon>Phytoseioidea</taxon>
        <taxon>Phytoseiidae</taxon>
        <taxon>Typhlodrominae</taxon>
        <taxon>Galendromus</taxon>
    </lineage>
</organism>
<evidence type="ECO:0000256" key="5">
    <source>
        <dbReference type="ARBA" id="ARBA00021471"/>
    </source>
</evidence>
<feature type="region of interest" description="Disordered" evidence="10">
    <location>
        <begin position="133"/>
        <end position="170"/>
    </location>
</feature>
<dbReference type="GeneID" id="100906587"/>
<keyword evidence="8" id="KW-0493">Microtubule</keyword>
<dbReference type="AlphaFoldDB" id="A0AAJ6QRK4"/>
<dbReference type="CTD" id="41392"/>
<dbReference type="GO" id="GO:0005819">
    <property type="term" value="C:spindle"/>
    <property type="evidence" value="ECO:0007669"/>
    <property type="project" value="UniProtKB-SubCell"/>
</dbReference>
<dbReference type="GO" id="GO:0005634">
    <property type="term" value="C:nucleus"/>
    <property type="evidence" value="ECO:0007669"/>
    <property type="project" value="UniProtKB-SubCell"/>
</dbReference>
<dbReference type="RefSeq" id="XP_003741531.1">
    <property type="nucleotide sequence ID" value="XM_003741483.2"/>
</dbReference>
<evidence type="ECO:0000256" key="1">
    <source>
        <dbReference type="ARBA" id="ARBA00003805"/>
    </source>
</evidence>
<feature type="region of interest" description="Disordered" evidence="10">
    <location>
        <begin position="1"/>
        <end position="90"/>
    </location>
</feature>
<evidence type="ECO:0000313" key="12">
    <source>
        <dbReference type="RefSeq" id="XP_003741531.1"/>
    </source>
</evidence>
<keyword evidence="9" id="KW-0539">Nucleus</keyword>
<protein>
    <recommendedName>
        <fullName evidence="5">Microtubule-associated protein Jupiter</fullName>
    </recommendedName>
</protein>
<evidence type="ECO:0000256" key="6">
    <source>
        <dbReference type="ARBA" id="ARBA00022490"/>
    </source>
</evidence>
<dbReference type="PANTHER" id="PTHR34930:SF2">
    <property type="entry name" value="MICROTUBULE-ASSOCIATED PROTEIN JUPITER"/>
    <property type="match status" value="1"/>
</dbReference>
<feature type="compositionally biased region" description="Low complexity" evidence="10">
    <location>
        <begin position="29"/>
        <end position="42"/>
    </location>
</feature>
<keyword evidence="11" id="KW-1185">Reference proteome</keyword>
<evidence type="ECO:0000256" key="8">
    <source>
        <dbReference type="ARBA" id="ARBA00022701"/>
    </source>
</evidence>
<dbReference type="GO" id="GO:0005874">
    <property type="term" value="C:microtubule"/>
    <property type="evidence" value="ECO:0007669"/>
    <property type="project" value="UniProtKB-KW"/>
</dbReference>
<comment type="function">
    <text evidence="1">Binds to all microtubule populations.</text>
</comment>
<evidence type="ECO:0000256" key="2">
    <source>
        <dbReference type="ARBA" id="ARBA00004123"/>
    </source>
</evidence>
<name>A0AAJ6QRK4_9ACAR</name>
<evidence type="ECO:0000256" key="4">
    <source>
        <dbReference type="ARBA" id="ARBA00005344"/>
    </source>
</evidence>
<evidence type="ECO:0000256" key="9">
    <source>
        <dbReference type="ARBA" id="ARBA00023242"/>
    </source>
</evidence>
<reference evidence="12" key="1">
    <citation type="submission" date="2025-08" db="UniProtKB">
        <authorList>
            <consortium name="RefSeq"/>
        </authorList>
    </citation>
    <scope>IDENTIFICATION</scope>
</reference>
<evidence type="ECO:0000313" key="11">
    <source>
        <dbReference type="Proteomes" id="UP000694867"/>
    </source>
</evidence>
<comment type="subcellular location">
    <subcellularLocation>
        <location evidence="3">Cytoplasm</location>
        <location evidence="3">Cytoskeleton</location>
        <location evidence="3">Spindle</location>
    </subcellularLocation>
    <subcellularLocation>
        <location evidence="2">Nucleus</location>
    </subcellularLocation>
</comment>
<sequence length="170" mass="18124">MSICSGEDLTFRRVLKPPGGEDSDIFGVRTPSTPSTPLTASPRRSKGQASSIFGYGDEIDRASVSSGASTPRRKMSTSSQERLFGSEEFSTPRRVVDRMKSSVFDGQRSAPTTPVAVNKKYISRNPITGDVYTVGSPTRQIRGGSSDCSSNGSVSPVEGLRPNGRSGPLF</sequence>
<dbReference type="InterPro" id="IPR033335">
    <property type="entry name" value="JUPITER"/>
</dbReference>
<feature type="compositionally biased region" description="Low complexity" evidence="10">
    <location>
        <begin position="143"/>
        <end position="155"/>
    </location>
</feature>
<evidence type="ECO:0000256" key="3">
    <source>
        <dbReference type="ARBA" id="ARBA00004186"/>
    </source>
</evidence>
<dbReference type="KEGG" id="goe:100906587"/>
<gene>
    <name evidence="12" type="primary">LOC100906587</name>
</gene>
<proteinExistence type="inferred from homology"/>
<keyword evidence="6" id="KW-0963">Cytoplasm</keyword>
<comment type="similarity">
    <text evidence="4">Belongs to the MAP Jupiter family.</text>
</comment>